<comment type="caution">
    <text evidence="1">The sequence shown here is derived from an EMBL/GenBank/DDBJ whole genome shotgun (WGS) entry which is preliminary data.</text>
</comment>
<reference evidence="1" key="1">
    <citation type="submission" date="2023-11" db="EMBL/GenBank/DDBJ databases">
        <authorList>
            <person name="Poullet M."/>
        </authorList>
    </citation>
    <scope>NUCLEOTIDE SEQUENCE</scope>
    <source>
        <strain evidence="1">E1834</strain>
    </source>
</reference>
<dbReference type="EMBL" id="CAVMJV010000013">
    <property type="protein sequence ID" value="CAK5048299.1"/>
    <property type="molecule type" value="Genomic_DNA"/>
</dbReference>
<keyword evidence="2" id="KW-1185">Reference proteome</keyword>
<dbReference type="Proteomes" id="UP001497535">
    <property type="component" value="Unassembled WGS sequence"/>
</dbReference>
<name>A0ACB0YIH6_MELEN</name>
<accession>A0ACB0YIH6</accession>
<sequence length="150" mass="17820">MEGEKNKKPTIKTKIGGEVEEEIVGGNEIIYKEINEIFIKLEKEIMKSKIEEKQIESLPEFGEIFKQIFDSMFLLKIGEEEAKEVLKNKFKEIYKEYPDIQFFFKTDKRFDRLLQSFNFLIEKERNGKKLKGVEVKYKVNLKNNLNNKNA</sequence>
<proteinExistence type="predicted"/>
<evidence type="ECO:0000313" key="1">
    <source>
        <dbReference type="EMBL" id="CAK5048299.1"/>
    </source>
</evidence>
<organism evidence="1 2">
    <name type="scientific">Meloidogyne enterolobii</name>
    <name type="common">Root-knot nematode worm</name>
    <name type="synonym">Meloidogyne mayaguensis</name>
    <dbReference type="NCBI Taxonomy" id="390850"/>
    <lineage>
        <taxon>Eukaryota</taxon>
        <taxon>Metazoa</taxon>
        <taxon>Ecdysozoa</taxon>
        <taxon>Nematoda</taxon>
        <taxon>Chromadorea</taxon>
        <taxon>Rhabditida</taxon>
        <taxon>Tylenchina</taxon>
        <taxon>Tylenchomorpha</taxon>
        <taxon>Tylenchoidea</taxon>
        <taxon>Meloidogynidae</taxon>
        <taxon>Meloidogyninae</taxon>
        <taxon>Meloidogyne</taxon>
    </lineage>
</organism>
<evidence type="ECO:0000313" key="2">
    <source>
        <dbReference type="Proteomes" id="UP001497535"/>
    </source>
</evidence>
<protein>
    <submittedName>
        <fullName evidence="1">Uncharacterized protein</fullName>
    </submittedName>
</protein>
<gene>
    <name evidence="1" type="ORF">MENTE1834_LOCUS12675</name>
</gene>